<evidence type="ECO:0000313" key="2">
    <source>
        <dbReference type="EMBL" id="CAB55696.1"/>
    </source>
</evidence>
<dbReference type="InterPro" id="IPR013144">
    <property type="entry name" value="CRA_dom"/>
</dbReference>
<dbReference type="PIR" id="T17132">
    <property type="entry name" value="T17132"/>
</dbReference>
<dbReference type="EMBL" id="AL161514">
    <property type="protein sequence ID" value="CAB78056.1"/>
    <property type="molecule type" value="Genomic_DNA"/>
</dbReference>
<organism evidence="2">
    <name type="scientific">Arabidopsis thaliana</name>
    <name type="common">Mouse-ear cress</name>
    <dbReference type="NCBI Taxonomy" id="3702"/>
    <lineage>
        <taxon>Eukaryota</taxon>
        <taxon>Viridiplantae</taxon>
        <taxon>Streptophyta</taxon>
        <taxon>Embryophyta</taxon>
        <taxon>Tracheophyta</taxon>
        <taxon>Spermatophyta</taxon>
        <taxon>Magnoliopsida</taxon>
        <taxon>eudicotyledons</taxon>
        <taxon>Gunneridae</taxon>
        <taxon>Pentapetalae</taxon>
        <taxon>rosids</taxon>
        <taxon>malvids</taxon>
        <taxon>Brassicales</taxon>
        <taxon>Brassicaceae</taxon>
        <taxon>Camelineae</taxon>
        <taxon>Arabidopsis</taxon>
    </lineage>
</organism>
<dbReference type="Pfam" id="PF10607">
    <property type="entry name" value="CTLH"/>
    <property type="match status" value="1"/>
</dbReference>
<gene>
    <name evidence="2" type="ordered locus">At4g09330</name>
</gene>
<proteinExistence type="predicted"/>
<dbReference type="ExpressionAtlas" id="Q9SMS2">
    <property type="expression patterns" value="baseline and differential"/>
</dbReference>
<accession>Q9SMS2</accession>
<dbReference type="InterPro" id="IPR024964">
    <property type="entry name" value="CTLH/CRA"/>
</dbReference>
<evidence type="ECO:0000313" key="3">
    <source>
        <dbReference type="EMBL" id="CAB78056.1"/>
    </source>
</evidence>
<reference evidence="2" key="2">
    <citation type="submission" date="1999-09" db="EMBL/GenBank/DDBJ databases">
        <authorList>
            <person name="Bevan M."/>
            <person name="Robben J."/>
            <person name="Grymonprez B."/>
            <person name="Volckaert G"/>
            <person name="Spiegel L.A."/>
            <person name="Huang E.N."/>
            <person name="Nascimento L.U."/>
            <person name="de la Bastide M."/>
            <person name="Vil D.M."/>
            <person name="Preston R.R."/>
            <person name="Matero A."/>
            <person name="Shah R."/>
            <person name="O'Shaughnessy A."/>
            <person name="Rodriguez M."/>
            <person name="Shekher M."/>
            <person name="Schutz K."/>
            <person name="See L.H."/>
            <person name="Swaby I."/>
            <person name="Habermann K."/>
            <person name="Dedhia N.N."/>
            <person name="Mewes H.W."/>
            <person name="Lemcke K."/>
            <person name="Mayer K.F.X."/>
        </authorList>
    </citation>
    <scope>NUCLEOTIDE SEQUENCE</scope>
</reference>
<dbReference type="AlphaFoldDB" id="Q9SMS2"/>
<evidence type="ECO:0000259" key="1">
    <source>
        <dbReference type="SMART" id="SM00757"/>
    </source>
</evidence>
<protein>
    <submittedName>
        <fullName evidence="2">Uncharacterized protein AT4g09330</fullName>
    </submittedName>
</protein>
<dbReference type="SMART" id="SM00757">
    <property type="entry name" value="CRA"/>
    <property type="match status" value="1"/>
</dbReference>
<dbReference type="TAIR" id="AT4G09340"/>
<reference key="1">
    <citation type="journal article" date="1999" name="Nature">
        <title>Sequence and analysis of chromosome 4 of the plant Arabidopsis thaliana.</title>
        <authorList>
            <consortium name="EU"/>
            <consortium name="CSHL and WU Arabidopsis Sequencing Project"/>
            <person name="Mayer K."/>
            <person name="Schuller C."/>
            <person name="Wambutt R."/>
            <person name="Murphy G."/>
            <person name="Volckaert G."/>
            <person name="Pohl T."/>
            <person name="Dusterhoft A."/>
            <person name="Stiekema W."/>
            <person name="Entian K.D."/>
            <person name="Terryn N."/>
            <person name="Harris B."/>
            <person name="Ansorge W."/>
            <person name="Brandt P."/>
            <person name="Grivell L."/>
            <person name="Rieger M."/>
            <person name="Weichselgartner M."/>
            <person name="de Simone V."/>
            <person name="Obermaier B."/>
            <person name="Mache R."/>
            <person name="Muller M."/>
            <person name="Kreis M."/>
            <person name="Delseny M."/>
            <person name="Puigdomenech P."/>
            <person name="Watson M."/>
            <person name="Schmidtheini T."/>
            <person name="Reichert B."/>
            <person name="Portatelle D."/>
            <person name="Perez-Alonso M."/>
            <person name="Boutry M."/>
            <person name="Bancroft I."/>
            <person name="Vos P."/>
            <person name="Hoheisel J."/>
            <person name="Zimmermann W."/>
            <person name="Wedler H."/>
            <person name="Ridley P."/>
            <person name="Langham S.A."/>
            <person name="McCullagh B."/>
            <person name="Bilham L."/>
            <person name="Robben J."/>
            <person name="Van der Schueren J."/>
            <person name="Grymonprez B."/>
            <person name="Chuang Y.J."/>
            <person name="Vandenbussche F."/>
            <person name="Braeken M."/>
            <person name="Weltjens I."/>
            <person name="Voet M."/>
            <person name="Bastiaens I."/>
            <person name="Aert R."/>
            <person name="Defoor E."/>
            <person name="Weitzenegger T."/>
            <person name="Bothe G."/>
            <person name="Ramsperger U."/>
            <person name="Hilbert H."/>
            <person name="Braun M."/>
            <person name="Holzer E."/>
            <person name="Brandt A."/>
            <person name="Peters S."/>
            <person name="van Staveren M."/>
            <person name="Dirske W."/>
            <person name="Mooijman P."/>
            <person name="Klein Lankhorst R."/>
            <person name="Rose M."/>
            <person name="Hauf J."/>
            <person name="Kotter P."/>
            <person name="Berneiser S."/>
            <person name="Hempel S."/>
            <person name="Feldpausch M."/>
            <person name="Lamberth S."/>
            <person name="Van den Daele H."/>
            <person name="De Keyser A."/>
            <person name="Buysshaert C."/>
            <person name="Gielen J."/>
            <person name="Villarroel R."/>
            <person name="De Clercq R."/>
            <person name="Van Montagu M."/>
            <person name="Rogers J."/>
            <person name="Cronin A."/>
            <person name="Quail M."/>
            <person name="Bray-Allen S."/>
            <person name="Clark L."/>
            <person name="Doggett J."/>
            <person name="Hall S."/>
            <person name="Kay M."/>
            <person name="Lennard N."/>
            <person name="McLay K."/>
            <person name="Mayes R."/>
            <person name="Pettett A."/>
            <person name="Rajandream M.A."/>
            <person name="Lyne M."/>
            <person name="Benes V."/>
            <person name="Rechmann S."/>
            <person name="Borkova D."/>
            <person name="Blocker H."/>
            <person name="Scharfe M."/>
            <person name="Grimm M."/>
            <person name="Lohnert T.H."/>
            <person name="Dose S."/>
            <person name="de Haan M."/>
            <person name="Maarse A."/>
            <person name="Schafer M."/>
            <person name="Muller-Auer S."/>
            <person name="Gabel C."/>
            <person name="Fuchs M."/>
            <person name="Fartmann B."/>
            <person name="Granderath K."/>
            <person name="Dauner D."/>
            <person name="Herzl A."/>
            <person name="Neumann S."/>
            <person name="Argiriou A."/>
            <person name="Vitale D."/>
            <person name="Liguori R."/>
            <person name="Piravandi E."/>
            <person name="Massenet O."/>
            <person name="Quigley F."/>
            <person name="Clabauld G."/>
            <person name="Mundlein A."/>
            <person name="Felber R."/>
            <person name="Schnabl S."/>
            <person name="Hiller R."/>
            <person name="Schmidt W."/>
            <person name="Lecharny A."/>
            <person name="Aubourg S."/>
            <person name="Chefdor F."/>
            <person name="Cooke R."/>
            <person name="Berger C."/>
            <person name="Montfort A."/>
            <person name="Casacuberta E."/>
            <person name="Gibbons T."/>
            <person name="Weber N."/>
            <person name="Vandenbol M."/>
            <person name="Bargues M."/>
            <person name="Terol J."/>
            <person name="Torres A."/>
            <person name="Perez-Perez A."/>
            <person name="Purnelle B."/>
            <person name="Bent E."/>
            <person name="Johnson S."/>
            <person name="Tacon D."/>
            <person name="Jesse T."/>
            <person name="Heijnen L."/>
            <person name="Schwarz S."/>
            <person name="Scholler P."/>
            <person name="Heber S."/>
            <person name="Francs P."/>
            <person name="Bielke C."/>
            <person name="Frishman D."/>
            <person name="Haase D."/>
            <person name="Lemcke K."/>
            <person name="Mewes H.W."/>
            <person name="Stocker S."/>
            <person name="Zaccaria P."/>
            <person name="Bevan M."/>
            <person name="Wilson R.K."/>
            <person name="de la Bastide M."/>
            <person name="Habermann K."/>
            <person name="Parnell L."/>
            <person name="Dedhia N."/>
            <person name="Gnoj L."/>
            <person name="Schutz K."/>
            <person name="Huang E."/>
            <person name="Spiegel L."/>
            <person name="Sehkon M."/>
            <person name="Murray J."/>
            <person name="Sheet P."/>
            <person name="Cordes M."/>
            <person name="Abu-Threideh J."/>
            <person name="Stoneking T."/>
            <person name="Kalicki J."/>
            <person name="Graves T."/>
            <person name="Harmon G."/>
            <person name="Edwards J."/>
            <person name="Latreille P."/>
            <person name="Courtney L."/>
            <person name="Cloud J."/>
            <person name="Abbott A."/>
            <person name="Scott K."/>
            <person name="Johnson D."/>
            <person name="Minx P."/>
            <person name="Bentley D."/>
            <person name="Fulton B."/>
            <person name="Miller N."/>
            <person name="Greco T."/>
            <person name="Kemp K."/>
            <person name="Kramer J."/>
            <person name="Fulton L."/>
            <person name="Mardis E."/>
            <person name="Dante M."/>
            <person name="Pepin K."/>
            <person name="Hillier L."/>
            <person name="Nelson J."/>
            <person name="Spieth J."/>
            <person name="Ryan E."/>
            <person name="Andrews S."/>
            <person name="Geisel C."/>
            <person name="Layman D."/>
            <person name="Du H."/>
            <person name="Ali J."/>
            <person name="Berghoff A."/>
            <person name="Jones K."/>
            <person name="Drone K."/>
            <person name="Cotton M."/>
            <person name="Joshu C."/>
            <person name="Antonoiu B."/>
            <person name="Zidanic M."/>
            <person name="Strong C."/>
            <person name="Sun H."/>
            <person name="Lamar B."/>
            <person name="Yordan C."/>
            <person name="Ma P."/>
            <person name="Zhong J."/>
            <person name="Preston R."/>
            <person name="Vil D."/>
            <person name="Shekher M."/>
            <person name="Matero A."/>
            <person name="Shah R."/>
            <person name="Swaby I.K."/>
            <person name="O'Shaughnessy A."/>
            <person name="Rodriguez M."/>
            <person name="Hoffmann J."/>
            <person name="Till S."/>
            <person name="Granat S."/>
            <person name="Shohdy N."/>
            <person name="Hasegawa A."/>
            <person name="Hameed A."/>
            <person name="Lodhi M."/>
            <person name="Johnson A."/>
            <person name="Chen E."/>
            <person name="Marra M."/>
            <person name="Martienssen R."/>
            <person name="McCombie W.R."/>
        </authorList>
    </citation>
    <scope>NUCLEOTIDE SEQUENCE [LARGE SCALE GENOMIC DNA]</scope>
    <source>
        <strain>cv. Columbia</strain>
    </source>
</reference>
<sequence>MELAKFIGLTTFQDILEDCFALLVYERPEESNVGYFLEETQREVVADTVNAAILSTKPKGKNQSHSHLETLLRQLTACCLELRSLNDGQGEAFSLNRLLRTNNWKRTKKTT</sequence>
<reference evidence="2" key="3">
    <citation type="submission" date="2000-03" db="EMBL/GenBank/DDBJ databases">
        <authorList>
            <person name="EU Arabidopsis sequencing project"/>
        </authorList>
    </citation>
    <scope>NUCLEOTIDE SEQUENCE</scope>
</reference>
<dbReference type="EMBL" id="AL117386">
    <property type="protein sequence ID" value="CAB55696.1"/>
    <property type="molecule type" value="Genomic_DNA"/>
</dbReference>
<feature type="domain" description="CRA" evidence="1">
    <location>
        <begin position="2"/>
        <end position="88"/>
    </location>
</feature>
<name>Q9SMS2_ARATH</name>
<reference evidence="3" key="4">
    <citation type="submission" date="2000-03" db="EMBL/GenBank/DDBJ databases">
        <authorList>
            <person name="Robben J."/>
            <person name="Grymonprez B."/>
            <person name="Volckaert G"/>
            <person name="Spiegel L.A."/>
            <person name="Huang E.N."/>
            <person name="Nascimento L.U."/>
            <person name="de la Bastide M."/>
            <person name="Vil D.M."/>
            <person name="Preston R.R."/>
            <person name="Matero A."/>
            <person name="Shah R."/>
            <person name="O'Shaughnessy A."/>
            <person name="Rodriguez M."/>
            <person name="Shekher M."/>
            <person name="Schutz K."/>
            <person name="See L.H."/>
            <person name="Swaby I."/>
            <person name="Habermann K."/>
            <person name="Dedhia N.N."/>
            <person name="Mewes H.W."/>
            <person name="Lemcke K."/>
            <person name="Mayer K.F.X."/>
        </authorList>
    </citation>
    <scope>NUCLEOTIDE SEQUENCE</scope>
</reference>